<accession>A0A2H0RP00</accession>
<dbReference type="Proteomes" id="UP000230084">
    <property type="component" value="Unassembled WGS sequence"/>
</dbReference>
<proteinExistence type="predicted"/>
<comment type="caution">
    <text evidence="1">The sequence shown here is derived from an EMBL/GenBank/DDBJ whole genome shotgun (WGS) entry which is preliminary data.</text>
</comment>
<name>A0A2H0RP00_9BACT</name>
<protein>
    <submittedName>
        <fullName evidence="1">Uncharacterized protein</fullName>
    </submittedName>
</protein>
<dbReference type="EMBL" id="PCYM01000002">
    <property type="protein sequence ID" value="PIR47724.1"/>
    <property type="molecule type" value="Genomic_DNA"/>
</dbReference>
<sequence>MKQQQFDPNESYEAFRERVFGPAYMVWHEGGPDVEQIRAIKDPQERLHTAKMLTRGIVEEKDVDAIPAWAVFDAQKGVEVIKPLVAHGEKGGFIAALAQFLFQYDLEATEKEKTLYHDLIIGMVTEDRGIHALDTIIAARKLPIDQEIVDALLDRVAHAPGYLTRYHAANSLLELGNIEPRGIADHKDIFSLIVPRLDVKQHELKPNDADWKRHKQAADLLKALLQV</sequence>
<gene>
    <name evidence="1" type="ORF">COV06_01875</name>
</gene>
<evidence type="ECO:0000313" key="2">
    <source>
        <dbReference type="Proteomes" id="UP000230084"/>
    </source>
</evidence>
<organism evidence="1 2">
    <name type="scientific">Candidatus Uhrbacteria bacterium CG10_big_fil_rev_8_21_14_0_10_50_16</name>
    <dbReference type="NCBI Taxonomy" id="1975039"/>
    <lineage>
        <taxon>Bacteria</taxon>
        <taxon>Candidatus Uhriibacteriota</taxon>
    </lineage>
</organism>
<reference evidence="1 2" key="1">
    <citation type="submission" date="2017-09" db="EMBL/GenBank/DDBJ databases">
        <title>Depth-based differentiation of microbial function through sediment-hosted aquifers and enrichment of novel symbionts in the deep terrestrial subsurface.</title>
        <authorList>
            <person name="Probst A.J."/>
            <person name="Ladd B."/>
            <person name="Jarett J.K."/>
            <person name="Geller-Mcgrath D.E."/>
            <person name="Sieber C.M."/>
            <person name="Emerson J.B."/>
            <person name="Anantharaman K."/>
            <person name="Thomas B.C."/>
            <person name="Malmstrom R."/>
            <person name="Stieglmeier M."/>
            <person name="Klingl A."/>
            <person name="Woyke T."/>
            <person name="Ryan C.M."/>
            <person name="Banfield J.F."/>
        </authorList>
    </citation>
    <scope>NUCLEOTIDE SEQUENCE [LARGE SCALE GENOMIC DNA]</scope>
    <source>
        <strain evidence="1">CG10_big_fil_rev_8_21_14_0_10_50_16</strain>
    </source>
</reference>
<evidence type="ECO:0000313" key="1">
    <source>
        <dbReference type="EMBL" id="PIR47724.1"/>
    </source>
</evidence>
<dbReference type="AlphaFoldDB" id="A0A2H0RP00"/>